<dbReference type="RefSeq" id="WP_062409196.1">
    <property type="nucleotide sequence ID" value="NZ_CP013652.1"/>
</dbReference>
<evidence type="ECO:0000256" key="4">
    <source>
        <dbReference type="ARBA" id="ARBA00022989"/>
    </source>
</evidence>
<accession>A0A0U2UA46</accession>
<dbReference type="STRING" id="162209.IJ22_27880"/>
<evidence type="ECO:0000313" key="6">
    <source>
        <dbReference type="EMBL" id="ALS23161.1"/>
    </source>
</evidence>
<dbReference type="AlphaFoldDB" id="A0A0U2UA46"/>
<gene>
    <name evidence="6" type="ORF">IJ22_27880</name>
</gene>
<evidence type="ECO:0000256" key="3">
    <source>
        <dbReference type="ARBA" id="ARBA00022692"/>
    </source>
</evidence>
<keyword evidence="4" id="KW-1133">Transmembrane helix</keyword>
<name>A0A0U2UA46_9BACL</name>
<dbReference type="InterPro" id="IPR002549">
    <property type="entry name" value="AI-2E-like"/>
</dbReference>
<comment type="subcellular location">
    <subcellularLocation>
        <location evidence="1">Membrane</location>
        <topology evidence="1">Multi-pass membrane protein</topology>
    </subcellularLocation>
</comment>
<evidence type="ECO:0000313" key="7">
    <source>
        <dbReference type="Proteomes" id="UP000061660"/>
    </source>
</evidence>
<dbReference type="EMBL" id="CP013652">
    <property type="protein sequence ID" value="ALS23161.1"/>
    <property type="molecule type" value="Genomic_DNA"/>
</dbReference>
<dbReference type="OrthoDB" id="9793390at2"/>
<keyword evidence="3" id="KW-0812">Transmembrane</keyword>
<dbReference type="GO" id="GO:0055085">
    <property type="term" value="P:transmembrane transport"/>
    <property type="evidence" value="ECO:0007669"/>
    <property type="project" value="TreeGrafter"/>
</dbReference>
<dbReference type="Proteomes" id="UP000061660">
    <property type="component" value="Chromosome"/>
</dbReference>
<keyword evidence="7" id="KW-1185">Reference proteome</keyword>
<dbReference type="KEGG" id="pnp:IJ22_27880"/>
<dbReference type="Pfam" id="PF01594">
    <property type="entry name" value="AI-2E_transport"/>
    <property type="match status" value="1"/>
</dbReference>
<sequence length="356" mass="39173">MEQFPKHRVFIGMIYTLLGLAILFMLLQLRPIIVGIYLFLREILTPFIIALIISYVLNPVVSLLGARKVPRTVAVLTIYAVFIISATVVLMNVIPMLVKQLAELNQHMPDVAFKAQSVVDNFNGLKFLPDSVREGINQSLAKLENSISLAIAGYLGGIGSTINTMFLVLIIPFVAFYILKDLQLIEKTTLAIVPKAHRKEIVSMLVDIDTALGNYIRGQFTVCMIVGLLAYIGYWLIGLPYALLLACVVAVFNIIPYLGPFLGAAPALIVASTISWKMLLLVILVNTICQILEGNVISPQVVGRSLNMHPLFIIFALLVGGEVAGIAGLILAVPFFAVMKVILQHVFLYFIHRKTV</sequence>
<organism evidence="6 7">
    <name type="scientific">Paenibacillus naphthalenovorans</name>
    <dbReference type="NCBI Taxonomy" id="162209"/>
    <lineage>
        <taxon>Bacteria</taxon>
        <taxon>Bacillati</taxon>
        <taxon>Bacillota</taxon>
        <taxon>Bacilli</taxon>
        <taxon>Bacillales</taxon>
        <taxon>Paenibacillaceae</taxon>
        <taxon>Paenibacillus</taxon>
    </lineage>
</organism>
<dbReference type="PATRIC" id="fig|162209.4.peg.2969"/>
<reference evidence="7" key="1">
    <citation type="submission" date="2015-12" db="EMBL/GenBank/DDBJ databases">
        <title>Complete genome sequences of two moderately thermophilic Paenibacillus species.</title>
        <authorList>
            <person name="Butler R.III."/>
            <person name="Wang J."/>
            <person name="Stark B.C."/>
            <person name="Pombert J.-F."/>
        </authorList>
    </citation>
    <scope>NUCLEOTIDE SEQUENCE [LARGE SCALE GENOMIC DNA]</scope>
    <source>
        <strain evidence="7">32O-Y</strain>
    </source>
</reference>
<dbReference type="PANTHER" id="PTHR21716:SF15">
    <property type="entry name" value="TRANSPORT PROTEIN YRRI-RELATED"/>
    <property type="match status" value="1"/>
</dbReference>
<reference evidence="6 7" key="2">
    <citation type="journal article" date="2016" name="Genome Announc.">
        <title>Complete Genome Sequences of Two Interactive Moderate Thermophiles, Paenibacillus napthalenovorans 32O-Y and Paenibacillus sp. 32O-W.</title>
        <authorList>
            <person name="Butler R.R.III."/>
            <person name="Wang J."/>
            <person name="Stark B.C."/>
            <person name="Pombert J.F."/>
        </authorList>
    </citation>
    <scope>NUCLEOTIDE SEQUENCE [LARGE SCALE GENOMIC DNA]</scope>
    <source>
        <strain evidence="6 7">32O-Y</strain>
    </source>
</reference>
<dbReference type="PANTHER" id="PTHR21716">
    <property type="entry name" value="TRANSMEMBRANE PROTEIN"/>
    <property type="match status" value="1"/>
</dbReference>
<comment type="similarity">
    <text evidence="2">Belongs to the autoinducer-2 exporter (AI-2E) (TC 2.A.86) family.</text>
</comment>
<proteinExistence type="inferred from homology"/>
<protein>
    <submittedName>
        <fullName evidence="6">Permease</fullName>
    </submittedName>
</protein>
<evidence type="ECO:0000256" key="1">
    <source>
        <dbReference type="ARBA" id="ARBA00004141"/>
    </source>
</evidence>
<evidence type="ECO:0000256" key="2">
    <source>
        <dbReference type="ARBA" id="ARBA00009773"/>
    </source>
</evidence>
<evidence type="ECO:0000256" key="5">
    <source>
        <dbReference type="ARBA" id="ARBA00023136"/>
    </source>
</evidence>
<dbReference type="GO" id="GO:0016020">
    <property type="term" value="C:membrane"/>
    <property type="evidence" value="ECO:0007669"/>
    <property type="project" value="UniProtKB-SubCell"/>
</dbReference>
<keyword evidence="5" id="KW-0472">Membrane</keyword>